<gene>
    <name evidence="2" type="ORF">TBRA_LOCUS9878</name>
</gene>
<accession>A0A6H5IR53</accession>
<feature type="region of interest" description="Disordered" evidence="1">
    <location>
        <begin position="345"/>
        <end position="378"/>
    </location>
</feature>
<feature type="compositionally biased region" description="Polar residues" evidence="1">
    <location>
        <begin position="352"/>
        <end position="361"/>
    </location>
</feature>
<keyword evidence="3" id="KW-1185">Reference proteome</keyword>
<evidence type="ECO:0000313" key="3">
    <source>
        <dbReference type="Proteomes" id="UP000479190"/>
    </source>
</evidence>
<reference evidence="2 3" key="1">
    <citation type="submission" date="2020-02" db="EMBL/GenBank/DDBJ databases">
        <authorList>
            <person name="Ferguson B K."/>
        </authorList>
    </citation>
    <scope>NUCLEOTIDE SEQUENCE [LARGE SCALE GENOMIC DNA]</scope>
</reference>
<evidence type="ECO:0000256" key="1">
    <source>
        <dbReference type="SAM" id="MobiDB-lite"/>
    </source>
</evidence>
<dbReference type="AlphaFoldDB" id="A0A6H5IR53"/>
<organism evidence="2 3">
    <name type="scientific">Trichogramma brassicae</name>
    <dbReference type="NCBI Taxonomy" id="86971"/>
    <lineage>
        <taxon>Eukaryota</taxon>
        <taxon>Metazoa</taxon>
        <taxon>Ecdysozoa</taxon>
        <taxon>Arthropoda</taxon>
        <taxon>Hexapoda</taxon>
        <taxon>Insecta</taxon>
        <taxon>Pterygota</taxon>
        <taxon>Neoptera</taxon>
        <taxon>Endopterygota</taxon>
        <taxon>Hymenoptera</taxon>
        <taxon>Apocrita</taxon>
        <taxon>Proctotrupomorpha</taxon>
        <taxon>Chalcidoidea</taxon>
        <taxon>Trichogrammatidae</taxon>
        <taxon>Trichogramma</taxon>
    </lineage>
</organism>
<feature type="compositionally biased region" description="Low complexity" evidence="1">
    <location>
        <begin position="264"/>
        <end position="277"/>
    </location>
</feature>
<name>A0A6H5IR53_9HYME</name>
<sequence>MESYAALYGTLRTQRGLAQDPVWASDLCNTEICLDEFKSEVARITTTSVNSRNRKRMRGGINVPATSVNFRFPSLFHNGNPVKVFKLCEVHGLLKREQLERMIADLGIRDCNISGIRSSAHSTTARLTCFSLASACYVGRVSDNDDHRDSRTRSAVCVPVKCTSYIVRVSRWHREQQQCEHLLRDVQVIDETRRRSEDESRERLRRPLKRGADPRSVRRSYLATKKRCGSITRTRTECSAQRAVVGMASSDRVEEIAEASQRPAPTASASGQATSTARGTEESAVAVLTRPTQEHRPNEIARRQPEAASSSNAATDWIVNMRRLAASIAHLPSDIQSQVMMSAVEAPRRFQRNGQGKSPTALTPRKHSRSPYAKSREL</sequence>
<feature type="compositionally biased region" description="Basic and acidic residues" evidence="1">
    <location>
        <begin position="292"/>
        <end position="305"/>
    </location>
</feature>
<dbReference type="Proteomes" id="UP000479190">
    <property type="component" value="Unassembled WGS sequence"/>
</dbReference>
<evidence type="ECO:0000313" key="2">
    <source>
        <dbReference type="EMBL" id="CAB0038084.1"/>
    </source>
</evidence>
<feature type="compositionally biased region" description="Basic and acidic residues" evidence="1">
    <location>
        <begin position="192"/>
        <end position="202"/>
    </location>
</feature>
<feature type="region of interest" description="Disordered" evidence="1">
    <location>
        <begin position="249"/>
        <end position="311"/>
    </location>
</feature>
<feature type="region of interest" description="Disordered" evidence="1">
    <location>
        <begin position="192"/>
        <end position="218"/>
    </location>
</feature>
<proteinExistence type="predicted"/>
<dbReference type="EMBL" id="CADCXV010000889">
    <property type="protein sequence ID" value="CAB0038084.1"/>
    <property type="molecule type" value="Genomic_DNA"/>
</dbReference>
<protein>
    <submittedName>
        <fullName evidence="2">Uncharacterized protein</fullName>
    </submittedName>
</protein>